<reference evidence="2" key="1">
    <citation type="submission" date="2022-06" db="EMBL/GenBank/DDBJ databases">
        <title>Complete genome sequence of soil microorganisms Streptomyces sp. Qhu-M197 isolated from Alpine meadows habitats on the Tibetan Plateau.</title>
        <authorList>
            <person name="Zhang B."/>
            <person name="Xiang X."/>
            <person name="Fan J."/>
        </authorList>
    </citation>
    <scope>NUCLEOTIDE SEQUENCE</scope>
    <source>
        <strain evidence="2">Qhu-M197</strain>
    </source>
</reference>
<dbReference type="RefSeq" id="WP_252550835.1">
    <property type="nucleotide sequence ID" value="NZ_CP099468.1"/>
</dbReference>
<sequence>MANTYELTVHHLVSDFGIEPTTISPQATPAELDLDSLSLAELAVILQEQTGIRLEEVNAGTSLEEIARQIDAARADAATAAR</sequence>
<organism evidence="2 3">
    <name type="scientific">Streptomyces phaeoluteigriseus</name>
    <dbReference type="NCBI Taxonomy" id="114686"/>
    <lineage>
        <taxon>Bacteria</taxon>
        <taxon>Bacillati</taxon>
        <taxon>Actinomycetota</taxon>
        <taxon>Actinomycetes</taxon>
        <taxon>Kitasatosporales</taxon>
        <taxon>Streptomycetaceae</taxon>
        <taxon>Streptomyces</taxon>
        <taxon>Streptomyces aurantiacus group</taxon>
    </lineage>
</organism>
<accession>A0ABY4Z9N5</accession>
<dbReference type="SUPFAM" id="SSF47336">
    <property type="entry name" value="ACP-like"/>
    <property type="match status" value="1"/>
</dbReference>
<evidence type="ECO:0000313" key="3">
    <source>
        <dbReference type="Proteomes" id="UP001056374"/>
    </source>
</evidence>
<name>A0ABY4Z9N5_9ACTN</name>
<protein>
    <submittedName>
        <fullName evidence="2">Phosphopantetheine-binding protein</fullName>
    </submittedName>
</protein>
<evidence type="ECO:0000259" key="1">
    <source>
        <dbReference type="Pfam" id="PF00550"/>
    </source>
</evidence>
<gene>
    <name evidence="2" type="ORF">NFX46_18975</name>
</gene>
<evidence type="ECO:0000313" key="2">
    <source>
        <dbReference type="EMBL" id="USQ85660.1"/>
    </source>
</evidence>
<dbReference type="EMBL" id="CP099468">
    <property type="protein sequence ID" value="USQ85660.1"/>
    <property type="molecule type" value="Genomic_DNA"/>
</dbReference>
<dbReference type="InterPro" id="IPR009081">
    <property type="entry name" value="PP-bd_ACP"/>
</dbReference>
<dbReference type="Pfam" id="PF00550">
    <property type="entry name" value="PP-binding"/>
    <property type="match status" value="1"/>
</dbReference>
<proteinExistence type="predicted"/>
<dbReference type="InterPro" id="IPR036736">
    <property type="entry name" value="ACP-like_sf"/>
</dbReference>
<keyword evidence="3" id="KW-1185">Reference proteome</keyword>
<dbReference type="Proteomes" id="UP001056374">
    <property type="component" value="Chromosome"/>
</dbReference>
<feature type="domain" description="Carrier" evidence="1">
    <location>
        <begin position="14"/>
        <end position="68"/>
    </location>
</feature>
<dbReference type="Gene3D" id="1.10.1200.10">
    <property type="entry name" value="ACP-like"/>
    <property type="match status" value="1"/>
</dbReference>